<evidence type="ECO:0000313" key="4">
    <source>
        <dbReference type="Proteomes" id="UP000494165"/>
    </source>
</evidence>
<dbReference type="SUPFAM" id="SSF53254">
    <property type="entry name" value="Phosphoglycerate mutase-like"/>
    <property type="match status" value="1"/>
</dbReference>
<dbReference type="EMBL" id="CADEPI010000022">
    <property type="protein sequence ID" value="CAB3365834.1"/>
    <property type="molecule type" value="Genomic_DNA"/>
</dbReference>
<comment type="caution">
    <text evidence="3">The sequence shown here is derived from an EMBL/GenBank/DDBJ whole genome shotgun (WGS) entry which is preliminary data.</text>
</comment>
<comment type="similarity">
    <text evidence="2">Belongs to the histidine acid phosphatase family.</text>
</comment>
<dbReference type="Gene3D" id="3.40.50.1240">
    <property type="entry name" value="Phosphoglycerate mutase-like"/>
    <property type="match status" value="1"/>
</dbReference>
<accession>A0A8S1CAJ4</accession>
<dbReference type="PROSITE" id="PS00616">
    <property type="entry name" value="HIS_ACID_PHOSPHAT_1"/>
    <property type="match status" value="1"/>
</dbReference>
<evidence type="ECO:0000256" key="2">
    <source>
        <dbReference type="ARBA" id="ARBA00005375"/>
    </source>
</evidence>
<name>A0A8S1CAJ4_9INSE</name>
<evidence type="ECO:0000313" key="3">
    <source>
        <dbReference type="EMBL" id="CAB3365834.1"/>
    </source>
</evidence>
<keyword evidence="4" id="KW-1185">Reference proteome</keyword>
<gene>
    <name evidence="3" type="ORF">CLODIP_2_CD06551</name>
</gene>
<dbReference type="GO" id="GO:0003993">
    <property type="term" value="F:acid phosphatase activity"/>
    <property type="evidence" value="ECO:0007669"/>
    <property type="project" value="UniProtKB-EC"/>
</dbReference>
<dbReference type="InterPro" id="IPR000560">
    <property type="entry name" value="His_Pase_clade-2"/>
</dbReference>
<comment type="catalytic activity">
    <reaction evidence="1">
        <text>a phosphate monoester + H2O = an alcohol + phosphate</text>
        <dbReference type="Rhea" id="RHEA:15017"/>
        <dbReference type="ChEBI" id="CHEBI:15377"/>
        <dbReference type="ChEBI" id="CHEBI:30879"/>
        <dbReference type="ChEBI" id="CHEBI:43474"/>
        <dbReference type="ChEBI" id="CHEBI:67140"/>
        <dbReference type="EC" id="3.1.3.2"/>
    </reaction>
</comment>
<dbReference type="InterPro" id="IPR033379">
    <property type="entry name" value="Acid_Pase_AS"/>
</dbReference>
<dbReference type="PANTHER" id="PTHR11567">
    <property type="entry name" value="ACID PHOSPHATASE-RELATED"/>
    <property type="match status" value="1"/>
</dbReference>
<dbReference type="AlphaFoldDB" id="A0A8S1CAJ4"/>
<evidence type="ECO:0008006" key="5">
    <source>
        <dbReference type="Google" id="ProtNLM"/>
    </source>
</evidence>
<dbReference type="Proteomes" id="UP000494165">
    <property type="component" value="Unassembled WGS sequence"/>
</dbReference>
<dbReference type="InterPro" id="IPR029033">
    <property type="entry name" value="His_PPase_superfam"/>
</dbReference>
<dbReference type="Pfam" id="PF00328">
    <property type="entry name" value="His_Phos_2"/>
    <property type="match status" value="1"/>
</dbReference>
<proteinExistence type="inferred from homology"/>
<dbReference type="CDD" id="cd07061">
    <property type="entry name" value="HP_HAP_like"/>
    <property type="match status" value="1"/>
</dbReference>
<sequence length="415" mass="47020">MPPPVDFMRKNRVKLAFLAFVIVVVLTLTLFSTSWSHDHDQEEARVVLQESLNEQIRAANRTSGNSTVVFASVIFRHGDRNPTNGYKTDPYKNGSEYVGGFGALTMKGKKRMYLLGKYLRKRYQSLIPPLYQFEDIYVLSSDADRCIMSVEVLLNALYPPLPFEKIHPSLDWQPIPIHTVPRDLDKVVSAKAPCPKYTEALQCVYNSSYSVKINTDNHELLEMLTLKSGQSVENYAQAESLYNTLALQKELGLTLPEWATDEVLERMKQLAIDSLAAFTHTKFMRKIRGGPLLAELRDRLNQKRAASSRLKMLLVSGHDLTLINLLRTLGFVETRWKPDFSATLILELHAIDQKHIVQLWYNNGFAKESTFEQLQLPGCDLDCTLNAFLEATQDVTPLTWTQDCTTGPTDPDACS</sequence>
<evidence type="ECO:0000256" key="1">
    <source>
        <dbReference type="ARBA" id="ARBA00000032"/>
    </source>
</evidence>
<reference evidence="3 4" key="1">
    <citation type="submission" date="2020-04" db="EMBL/GenBank/DDBJ databases">
        <authorList>
            <person name="Alioto T."/>
            <person name="Alioto T."/>
            <person name="Gomez Garrido J."/>
        </authorList>
    </citation>
    <scope>NUCLEOTIDE SEQUENCE [LARGE SCALE GENOMIC DNA]</scope>
</reference>
<dbReference type="InterPro" id="IPR050645">
    <property type="entry name" value="Histidine_acid_phosphatase"/>
</dbReference>
<protein>
    <recommendedName>
        <fullName evidence="5">Acid phosphatase</fullName>
    </recommendedName>
</protein>
<organism evidence="3 4">
    <name type="scientific">Cloeon dipterum</name>
    <dbReference type="NCBI Taxonomy" id="197152"/>
    <lineage>
        <taxon>Eukaryota</taxon>
        <taxon>Metazoa</taxon>
        <taxon>Ecdysozoa</taxon>
        <taxon>Arthropoda</taxon>
        <taxon>Hexapoda</taxon>
        <taxon>Insecta</taxon>
        <taxon>Pterygota</taxon>
        <taxon>Palaeoptera</taxon>
        <taxon>Ephemeroptera</taxon>
        <taxon>Pisciforma</taxon>
        <taxon>Baetidae</taxon>
        <taxon>Cloeon</taxon>
    </lineage>
</organism>
<dbReference type="OrthoDB" id="258392at2759"/>
<dbReference type="PANTHER" id="PTHR11567:SF19">
    <property type="entry name" value="GH19849P"/>
    <property type="match status" value="1"/>
</dbReference>